<sequence>MVRSPEAEELFGVELEETPDTLSYGLSGDFASQVMDELERQGITLAELARRMGIKQPTLCGMLRGTSNMTLKTMARMALALGCTLEVPRLVIVDEPASPSRLAKVVPFDALEDGRRRRAEVEALQA</sequence>
<dbReference type="GeneID" id="78360348"/>
<dbReference type="EMBL" id="PPTS01000007">
    <property type="protein sequence ID" value="RDB63516.1"/>
    <property type="molecule type" value="Genomic_DNA"/>
</dbReference>
<keyword evidence="3" id="KW-1185">Reference proteome</keyword>
<comment type="caution">
    <text evidence="2">The sequence shown here is derived from an EMBL/GenBank/DDBJ whole genome shotgun (WGS) entry which is preliminary data.</text>
</comment>
<dbReference type="InterPro" id="IPR001387">
    <property type="entry name" value="Cro/C1-type_HTH"/>
</dbReference>
<name>A0A369LZ53_9ACTN</name>
<evidence type="ECO:0000259" key="1">
    <source>
        <dbReference type="PROSITE" id="PS50943"/>
    </source>
</evidence>
<evidence type="ECO:0000313" key="2">
    <source>
        <dbReference type="EMBL" id="RDB63516.1"/>
    </source>
</evidence>
<dbReference type="CDD" id="cd00093">
    <property type="entry name" value="HTH_XRE"/>
    <property type="match status" value="1"/>
</dbReference>
<dbReference type="GO" id="GO:0003677">
    <property type="term" value="F:DNA binding"/>
    <property type="evidence" value="ECO:0007669"/>
    <property type="project" value="InterPro"/>
</dbReference>
<dbReference type="Gene3D" id="1.10.260.40">
    <property type="entry name" value="lambda repressor-like DNA-binding domains"/>
    <property type="match status" value="1"/>
</dbReference>
<dbReference type="RefSeq" id="WP_015538827.1">
    <property type="nucleotide sequence ID" value="NZ_CABMMS010000007.1"/>
</dbReference>
<dbReference type="AlphaFoldDB" id="A0A369LZ53"/>
<proteinExistence type="predicted"/>
<evidence type="ECO:0000313" key="3">
    <source>
        <dbReference type="Proteomes" id="UP000254000"/>
    </source>
</evidence>
<dbReference type="Pfam" id="PF01381">
    <property type="entry name" value="HTH_3"/>
    <property type="match status" value="1"/>
</dbReference>
<dbReference type="SUPFAM" id="SSF47413">
    <property type="entry name" value="lambda repressor-like DNA-binding domains"/>
    <property type="match status" value="1"/>
</dbReference>
<accession>A0A369LZ53</accession>
<gene>
    <name evidence="2" type="ORF">C1877_11655</name>
</gene>
<dbReference type="SMART" id="SM00530">
    <property type="entry name" value="HTH_XRE"/>
    <property type="match status" value="1"/>
</dbReference>
<organism evidence="2 3">
    <name type="scientific">Gordonibacter pamelaeae</name>
    <dbReference type="NCBI Taxonomy" id="471189"/>
    <lineage>
        <taxon>Bacteria</taxon>
        <taxon>Bacillati</taxon>
        <taxon>Actinomycetota</taxon>
        <taxon>Coriobacteriia</taxon>
        <taxon>Eggerthellales</taxon>
        <taxon>Eggerthellaceae</taxon>
        <taxon>Gordonibacter</taxon>
    </lineage>
</organism>
<dbReference type="InterPro" id="IPR010982">
    <property type="entry name" value="Lambda_DNA-bd_dom_sf"/>
</dbReference>
<feature type="domain" description="HTH cro/C1-type" evidence="1">
    <location>
        <begin position="39"/>
        <end position="88"/>
    </location>
</feature>
<dbReference type="Proteomes" id="UP000254000">
    <property type="component" value="Unassembled WGS sequence"/>
</dbReference>
<protein>
    <submittedName>
        <fullName evidence="2">XRE family transcriptional regulator</fullName>
    </submittedName>
</protein>
<dbReference type="OrthoDB" id="6401124at2"/>
<dbReference type="PROSITE" id="PS50943">
    <property type="entry name" value="HTH_CROC1"/>
    <property type="match status" value="1"/>
</dbReference>
<reference evidence="2 3" key="1">
    <citation type="journal article" date="2018" name="Elife">
        <title>Discovery and characterization of a prevalent human gut bacterial enzyme sufficient for the inactivation of a family of plant toxins.</title>
        <authorList>
            <person name="Koppel N."/>
            <person name="Bisanz J.E."/>
            <person name="Pandelia M.E."/>
            <person name="Turnbaugh P.J."/>
            <person name="Balskus E.P."/>
        </authorList>
    </citation>
    <scope>NUCLEOTIDE SEQUENCE [LARGE SCALE GENOMIC DNA]</scope>
    <source>
        <strain evidence="2 3">3C</strain>
    </source>
</reference>